<dbReference type="PANTHER" id="PTHR42953:SF1">
    <property type="entry name" value="METAL-BINDING PROTEIN HI_0362-RELATED"/>
    <property type="match status" value="1"/>
</dbReference>
<dbReference type="CDD" id="cd01137">
    <property type="entry name" value="PsaA"/>
    <property type="match status" value="1"/>
</dbReference>
<dbReference type="InterPro" id="IPR006311">
    <property type="entry name" value="TAT_signal"/>
</dbReference>
<feature type="region of interest" description="Disordered" evidence="7">
    <location>
        <begin position="123"/>
        <end position="156"/>
    </location>
</feature>
<dbReference type="AlphaFoldDB" id="A0A2W5R9P1"/>
<organism evidence="9 10">
    <name type="scientific">Ancylobacter novellus</name>
    <name type="common">Thiobacillus novellus</name>
    <dbReference type="NCBI Taxonomy" id="921"/>
    <lineage>
        <taxon>Bacteria</taxon>
        <taxon>Pseudomonadati</taxon>
        <taxon>Pseudomonadota</taxon>
        <taxon>Alphaproteobacteria</taxon>
        <taxon>Hyphomicrobiales</taxon>
        <taxon>Xanthobacteraceae</taxon>
        <taxon>Ancylobacter</taxon>
    </lineage>
</organism>
<dbReference type="EMBL" id="QFQD01000002">
    <property type="protein sequence ID" value="PZQ85722.1"/>
    <property type="molecule type" value="Genomic_DNA"/>
</dbReference>
<dbReference type="PRINTS" id="PR00691">
    <property type="entry name" value="ADHESINB"/>
</dbReference>
<dbReference type="GO" id="GO:0007155">
    <property type="term" value="P:cell adhesion"/>
    <property type="evidence" value="ECO:0007669"/>
    <property type="project" value="InterPro"/>
</dbReference>
<dbReference type="GO" id="GO:0030001">
    <property type="term" value="P:metal ion transport"/>
    <property type="evidence" value="ECO:0007669"/>
    <property type="project" value="InterPro"/>
</dbReference>
<keyword evidence="4" id="KW-0479">Metal-binding</keyword>
<accession>A0A2W5R9P1</accession>
<evidence type="ECO:0000256" key="8">
    <source>
        <dbReference type="SAM" id="SignalP"/>
    </source>
</evidence>
<keyword evidence="3 6" id="KW-0813">Transport</keyword>
<proteinExistence type="inferred from homology"/>
<dbReference type="Pfam" id="PF01297">
    <property type="entry name" value="ZnuA"/>
    <property type="match status" value="1"/>
</dbReference>
<evidence type="ECO:0000256" key="2">
    <source>
        <dbReference type="ARBA" id="ARBA00011028"/>
    </source>
</evidence>
<comment type="similarity">
    <text evidence="2 6">Belongs to the bacterial solute-binding protein 9 family.</text>
</comment>
<evidence type="ECO:0000256" key="7">
    <source>
        <dbReference type="SAM" id="MobiDB-lite"/>
    </source>
</evidence>
<protein>
    <submittedName>
        <fullName evidence="9">ABC transporter substrate-binding protein</fullName>
    </submittedName>
</protein>
<evidence type="ECO:0000313" key="10">
    <source>
        <dbReference type="Proteomes" id="UP000248887"/>
    </source>
</evidence>
<dbReference type="InterPro" id="IPR050492">
    <property type="entry name" value="Bact_metal-bind_prot9"/>
</dbReference>
<dbReference type="PANTHER" id="PTHR42953">
    <property type="entry name" value="HIGH-AFFINITY ZINC UPTAKE SYSTEM PROTEIN ZNUA-RELATED"/>
    <property type="match status" value="1"/>
</dbReference>
<dbReference type="InterPro" id="IPR006129">
    <property type="entry name" value="AdhesinB"/>
</dbReference>
<dbReference type="Proteomes" id="UP000248887">
    <property type="component" value="Unassembled WGS sequence"/>
</dbReference>
<sequence length="327" mass="34323">MRSVKFSRRGAVLATLAATLALAGPALAQDAPAGKLPVVATFSILGDIVKNVGGDRVSVTALVGPNGDSHVYQPTPAAAKEVAAAAVVFENGLGLEGWMERLVQASGTKAELVVVTKGVTPRFRTASEPQDDDEDEGGAEKAADAHKGHDHGPLDPHAWQNVANVEIYAANIRDGLIKADPAGADVYKANTDAYIAKLKTLDAQVRAAMAKIPAKQRRIITSHDAFGYFGDAYGLKLLAAQGVSTESEASAKDVARIIRQIKAQKIPAVFLENISDPRLTARIAKESGARIGGELYSDALSDDKGPASTYIDMIQSNVRELSSALSS</sequence>
<gene>
    <name evidence="9" type="ORF">DI549_01235</name>
</gene>
<evidence type="ECO:0000256" key="3">
    <source>
        <dbReference type="ARBA" id="ARBA00022448"/>
    </source>
</evidence>
<evidence type="ECO:0000256" key="4">
    <source>
        <dbReference type="ARBA" id="ARBA00022723"/>
    </source>
</evidence>
<comment type="subcellular location">
    <subcellularLocation>
        <location evidence="1">Cell envelope</location>
    </subcellularLocation>
</comment>
<dbReference type="InterPro" id="IPR006128">
    <property type="entry name" value="Lipoprotein_PsaA-like"/>
</dbReference>
<reference evidence="9 10" key="1">
    <citation type="submission" date="2017-08" db="EMBL/GenBank/DDBJ databases">
        <title>Infants hospitalized years apart are colonized by the same room-sourced microbial strains.</title>
        <authorList>
            <person name="Brooks B."/>
            <person name="Olm M.R."/>
            <person name="Firek B.A."/>
            <person name="Baker R."/>
            <person name="Thomas B.C."/>
            <person name="Morowitz M.J."/>
            <person name="Banfield J.F."/>
        </authorList>
    </citation>
    <scope>NUCLEOTIDE SEQUENCE [LARGE SCALE GENOMIC DNA]</scope>
    <source>
        <strain evidence="9">S2_005_001_R2_27</strain>
    </source>
</reference>
<dbReference type="PRINTS" id="PR00690">
    <property type="entry name" value="ADHESNFAMILY"/>
</dbReference>
<feature type="chain" id="PRO_5015938115" evidence="8">
    <location>
        <begin position="29"/>
        <end position="327"/>
    </location>
</feature>
<dbReference type="SUPFAM" id="SSF53807">
    <property type="entry name" value="Helical backbone' metal receptor"/>
    <property type="match status" value="1"/>
</dbReference>
<dbReference type="GO" id="GO:0046872">
    <property type="term" value="F:metal ion binding"/>
    <property type="evidence" value="ECO:0007669"/>
    <property type="project" value="UniProtKB-KW"/>
</dbReference>
<evidence type="ECO:0000256" key="5">
    <source>
        <dbReference type="ARBA" id="ARBA00022729"/>
    </source>
</evidence>
<dbReference type="Gene3D" id="3.40.50.1980">
    <property type="entry name" value="Nitrogenase molybdenum iron protein domain"/>
    <property type="match status" value="2"/>
</dbReference>
<keyword evidence="5 8" id="KW-0732">Signal</keyword>
<evidence type="ECO:0000256" key="1">
    <source>
        <dbReference type="ARBA" id="ARBA00004196"/>
    </source>
</evidence>
<comment type="caution">
    <text evidence="9">The sequence shown here is derived from an EMBL/GenBank/DDBJ whole genome shotgun (WGS) entry which is preliminary data.</text>
</comment>
<evidence type="ECO:0000313" key="9">
    <source>
        <dbReference type="EMBL" id="PZQ85722.1"/>
    </source>
</evidence>
<feature type="compositionally biased region" description="Basic and acidic residues" evidence="7">
    <location>
        <begin position="138"/>
        <end position="154"/>
    </location>
</feature>
<evidence type="ECO:0000256" key="6">
    <source>
        <dbReference type="RuleBase" id="RU003512"/>
    </source>
</evidence>
<feature type="signal peptide" evidence="8">
    <location>
        <begin position="1"/>
        <end position="28"/>
    </location>
</feature>
<name>A0A2W5R9P1_ANCNO</name>
<dbReference type="PROSITE" id="PS51318">
    <property type="entry name" value="TAT"/>
    <property type="match status" value="1"/>
</dbReference>
<dbReference type="InterPro" id="IPR006127">
    <property type="entry name" value="ZnuA-like"/>
</dbReference>
<dbReference type="GO" id="GO:0030313">
    <property type="term" value="C:cell envelope"/>
    <property type="evidence" value="ECO:0007669"/>
    <property type="project" value="UniProtKB-SubCell"/>
</dbReference>